<dbReference type="AlphaFoldDB" id="A0A9D2P2V8"/>
<dbReference type="GO" id="GO:0043200">
    <property type="term" value="P:response to amino acid"/>
    <property type="evidence" value="ECO:0007669"/>
    <property type="project" value="TreeGrafter"/>
</dbReference>
<dbReference type="PANTHER" id="PTHR30154">
    <property type="entry name" value="LEUCINE-RESPONSIVE REGULATORY PROTEIN"/>
    <property type="match status" value="1"/>
</dbReference>
<dbReference type="SUPFAM" id="SSF54909">
    <property type="entry name" value="Dimeric alpha+beta barrel"/>
    <property type="match status" value="1"/>
</dbReference>
<gene>
    <name evidence="2" type="ORF">H9701_08960</name>
</gene>
<dbReference type="EMBL" id="DWWJ01000162">
    <property type="protein sequence ID" value="HJC41664.1"/>
    <property type="molecule type" value="Genomic_DNA"/>
</dbReference>
<protein>
    <submittedName>
        <fullName evidence="2">Lrp/AsnC family transcriptional regulator</fullName>
    </submittedName>
</protein>
<dbReference type="Pfam" id="PF01037">
    <property type="entry name" value="AsnC_trans_reg"/>
    <property type="match status" value="1"/>
</dbReference>
<sequence>MNTKLLRLLEQDCTLTPEQLASMADMTVEAVKAQRKEYEEEKIVLGYQAIVDWDRTDRESVTALIEVKVTPQRGAGFDRVAERIYQYDEVESVYLMSGSYDLTVIISGRTLREVAEFVGQRLATIEDVTGTATHFILKKYKEKHLIFQKQEQQARELIFT</sequence>
<evidence type="ECO:0000259" key="1">
    <source>
        <dbReference type="Pfam" id="PF01037"/>
    </source>
</evidence>
<accession>A0A9D2P2V8</accession>
<evidence type="ECO:0000313" key="2">
    <source>
        <dbReference type="EMBL" id="HJC41664.1"/>
    </source>
</evidence>
<dbReference type="InterPro" id="IPR019887">
    <property type="entry name" value="Tscrpt_reg_AsnC/Lrp_C"/>
</dbReference>
<dbReference type="InterPro" id="IPR011008">
    <property type="entry name" value="Dimeric_a/b-barrel"/>
</dbReference>
<dbReference type="PANTHER" id="PTHR30154:SF34">
    <property type="entry name" value="TRANSCRIPTIONAL REGULATOR AZLB"/>
    <property type="match status" value="1"/>
</dbReference>
<feature type="domain" description="Transcription regulator AsnC/Lrp ligand binding" evidence="1">
    <location>
        <begin position="65"/>
        <end position="138"/>
    </location>
</feature>
<dbReference type="SMART" id="SM00344">
    <property type="entry name" value="HTH_ASNC"/>
    <property type="match status" value="1"/>
</dbReference>
<dbReference type="InterPro" id="IPR019888">
    <property type="entry name" value="Tscrpt_reg_AsnC-like"/>
</dbReference>
<dbReference type="Gene3D" id="3.30.70.920">
    <property type="match status" value="1"/>
</dbReference>
<comment type="caution">
    <text evidence="2">The sequence shown here is derived from an EMBL/GenBank/DDBJ whole genome shotgun (WGS) entry which is preliminary data.</text>
</comment>
<proteinExistence type="predicted"/>
<dbReference type="GO" id="GO:0043565">
    <property type="term" value="F:sequence-specific DNA binding"/>
    <property type="evidence" value="ECO:0007669"/>
    <property type="project" value="TreeGrafter"/>
</dbReference>
<name>A0A9D2P2V8_9FIRM</name>
<evidence type="ECO:0000313" key="3">
    <source>
        <dbReference type="Proteomes" id="UP000823882"/>
    </source>
</evidence>
<reference evidence="2" key="2">
    <citation type="submission" date="2021-04" db="EMBL/GenBank/DDBJ databases">
        <authorList>
            <person name="Gilroy R."/>
        </authorList>
    </citation>
    <scope>NUCLEOTIDE SEQUENCE</scope>
    <source>
        <strain evidence="2">CHK186-1790</strain>
    </source>
</reference>
<dbReference type="GO" id="GO:0005829">
    <property type="term" value="C:cytosol"/>
    <property type="evidence" value="ECO:0007669"/>
    <property type="project" value="TreeGrafter"/>
</dbReference>
<organism evidence="2 3">
    <name type="scientific">Candidatus Intestinimonas pullistercoris</name>
    <dbReference type="NCBI Taxonomy" id="2838623"/>
    <lineage>
        <taxon>Bacteria</taxon>
        <taxon>Bacillati</taxon>
        <taxon>Bacillota</taxon>
        <taxon>Clostridia</taxon>
        <taxon>Eubacteriales</taxon>
        <taxon>Intestinimonas</taxon>
    </lineage>
</organism>
<reference evidence="2" key="1">
    <citation type="journal article" date="2021" name="PeerJ">
        <title>Extensive microbial diversity within the chicken gut microbiome revealed by metagenomics and culture.</title>
        <authorList>
            <person name="Gilroy R."/>
            <person name="Ravi A."/>
            <person name="Getino M."/>
            <person name="Pursley I."/>
            <person name="Horton D.L."/>
            <person name="Alikhan N.F."/>
            <person name="Baker D."/>
            <person name="Gharbi K."/>
            <person name="Hall N."/>
            <person name="Watson M."/>
            <person name="Adriaenssens E.M."/>
            <person name="Foster-Nyarko E."/>
            <person name="Jarju S."/>
            <person name="Secka A."/>
            <person name="Antonio M."/>
            <person name="Oren A."/>
            <person name="Chaudhuri R.R."/>
            <person name="La Ragione R."/>
            <person name="Hildebrand F."/>
            <person name="Pallen M.J."/>
        </authorList>
    </citation>
    <scope>NUCLEOTIDE SEQUENCE</scope>
    <source>
        <strain evidence="2">CHK186-1790</strain>
    </source>
</reference>
<dbReference type="Proteomes" id="UP000823882">
    <property type="component" value="Unassembled WGS sequence"/>
</dbReference>